<dbReference type="OrthoDB" id="7163809at2"/>
<dbReference type="SUPFAM" id="SSF69618">
    <property type="entry name" value="HemD-like"/>
    <property type="match status" value="1"/>
</dbReference>
<dbReference type="Proteomes" id="UP000315751">
    <property type="component" value="Unassembled WGS sequence"/>
</dbReference>
<evidence type="ECO:0000313" key="2">
    <source>
        <dbReference type="EMBL" id="TWB41698.1"/>
    </source>
</evidence>
<protein>
    <submittedName>
        <fullName evidence="2">Uroporphyrinogen-III synthase</fullName>
    </submittedName>
</protein>
<dbReference type="GO" id="GO:0033014">
    <property type="term" value="P:tetrapyrrole biosynthetic process"/>
    <property type="evidence" value="ECO:0007669"/>
    <property type="project" value="InterPro"/>
</dbReference>
<dbReference type="Pfam" id="PF02602">
    <property type="entry name" value="HEM4"/>
    <property type="match status" value="1"/>
</dbReference>
<dbReference type="CDD" id="cd06578">
    <property type="entry name" value="HemD"/>
    <property type="match status" value="1"/>
</dbReference>
<dbReference type="EMBL" id="VITR01000007">
    <property type="protein sequence ID" value="TWB41698.1"/>
    <property type="molecule type" value="Genomic_DNA"/>
</dbReference>
<dbReference type="InterPro" id="IPR036108">
    <property type="entry name" value="4pyrrol_syn_uPrphyn_synt_sf"/>
</dbReference>
<name>A0A560H5Z4_9PROT</name>
<evidence type="ECO:0000313" key="3">
    <source>
        <dbReference type="Proteomes" id="UP000315751"/>
    </source>
</evidence>
<dbReference type="Gene3D" id="3.40.50.10090">
    <property type="match status" value="2"/>
</dbReference>
<dbReference type="RefSeq" id="WP_145732739.1">
    <property type="nucleotide sequence ID" value="NZ_VITR01000007.1"/>
</dbReference>
<evidence type="ECO:0000259" key="1">
    <source>
        <dbReference type="Pfam" id="PF02602"/>
    </source>
</evidence>
<feature type="domain" description="Tetrapyrrole biosynthesis uroporphyrinogen III synthase" evidence="1">
    <location>
        <begin position="14"/>
        <end position="211"/>
    </location>
</feature>
<dbReference type="InterPro" id="IPR003754">
    <property type="entry name" value="4pyrrol_synth_uPrphyn_synth"/>
</dbReference>
<organism evidence="2 3">
    <name type="scientific">Nitrospirillum amazonense</name>
    <dbReference type="NCBI Taxonomy" id="28077"/>
    <lineage>
        <taxon>Bacteria</taxon>
        <taxon>Pseudomonadati</taxon>
        <taxon>Pseudomonadota</taxon>
        <taxon>Alphaproteobacteria</taxon>
        <taxon>Rhodospirillales</taxon>
        <taxon>Azospirillaceae</taxon>
        <taxon>Nitrospirillum</taxon>
    </lineage>
</organism>
<dbReference type="AlphaFoldDB" id="A0A560H5Z4"/>
<dbReference type="GO" id="GO:0004852">
    <property type="term" value="F:uroporphyrinogen-III synthase activity"/>
    <property type="evidence" value="ECO:0007669"/>
    <property type="project" value="InterPro"/>
</dbReference>
<reference evidence="2 3" key="1">
    <citation type="submission" date="2019-06" db="EMBL/GenBank/DDBJ databases">
        <title>Genomic Encyclopedia of Type Strains, Phase IV (KMG-V): Genome sequencing to study the core and pangenomes of soil and plant-associated prokaryotes.</title>
        <authorList>
            <person name="Whitman W."/>
        </authorList>
    </citation>
    <scope>NUCLEOTIDE SEQUENCE [LARGE SCALE GENOMIC DNA]</scope>
    <source>
        <strain evidence="2 3">BR 11622</strain>
    </source>
</reference>
<sequence>MATVLITRPQPEADRTAAAVAALGHQVLVDPLLTVDWLDGALPPADAVRAVLITSANGVRALARLDAPRTWPLYAVGDRTADVARGLGFTTVRSAAGDADALVRLVADEVPMGEGLLLHAAGADVAGDPAGDLATQGYATRRLALYRTVAADALLPEVRDALAAGSISHVLLFSPRSARTFVNLAVQGGADLAAVSALCLSPAVAGALEGDDHDGVHPFRPGVFRHVAVAAHPNQAALLDLLGRGPGA</sequence>
<accession>A0A560H5Z4</accession>
<comment type="caution">
    <text evidence="2">The sequence shown here is derived from an EMBL/GenBank/DDBJ whole genome shotgun (WGS) entry which is preliminary data.</text>
</comment>
<keyword evidence="3" id="KW-1185">Reference proteome</keyword>
<proteinExistence type="predicted"/>
<gene>
    <name evidence="2" type="ORF">FBZ90_10769</name>
</gene>